<evidence type="ECO:0000313" key="3">
    <source>
        <dbReference type="Proteomes" id="UP000314294"/>
    </source>
</evidence>
<keyword evidence="3" id="KW-1185">Reference proteome</keyword>
<evidence type="ECO:0000256" key="1">
    <source>
        <dbReference type="SAM" id="MobiDB-lite"/>
    </source>
</evidence>
<organism evidence="2 3">
    <name type="scientific">Liparis tanakae</name>
    <name type="common">Tanaka's snailfish</name>
    <dbReference type="NCBI Taxonomy" id="230148"/>
    <lineage>
        <taxon>Eukaryota</taxon>
        <taxon>Metazoa</taxon>
        <taxon>Chordata</taxon>
        <taxon>Craniata</taxon>
        <taxon>Vertebrata</taxon>
        <taxon>Euteleostomi</taxon>
        <taxon>Actinopterygii</taxon>
        <taxon>Neopterygii</taxon>
        <taxon>Teleostei</taxon>
        <taxon>Neoteleostei</taxon>
        <taxon>Acanthomorphata</taxon>
        <taxon>Eupercaria</taxon>
        <taxon>Perciformes</taxon>
        <taxon>Cottioidei</taxon>
        <taxon>Cottales</taxon>
        <taxon>Liparidae</taxon>
        <taxon>Liparis</taxon>
    </lineage>
</organism>
<name>A0A4Z2H389_9TELE</name>
<comment type="caution">
    <text evidence="2">The sequence shown here is derived from an EMBL/GenBank/DDBJ whole genome shotgun (WGS) entry which is preliminary data.</text>
</comment>
<feature type="region of interest" description="Disordered" evidence="1">
    <location>
        <begin position="133"/>
        <end position="154"/>
    </location>
</feature>
<sequence length="154" mass="16938">MRSVTVLAVGIEQANTEELRRAVTDGSPQNILYTRDAAQLDAVHTDLAELLCGIARIPDVGPGPEPCTTQCPQKHPNVFFKSKIFPIYFRERGDIVEKRVREAETVQTGVRAIQVGLVSLGGKAPEVLKDAQVHRAKSSPLTPRWGGKEKRGRE</sequence>
<dbReference type="OrthoDB" id="8961252at2759"/>
<dbReference type="Proteomes" id="UP000314294">
    <property type="component" value="Unassembled WGS sequence"/>
</dbReference>
<accession>A0A4Z2H389</accession>
<gene>
    <name evidence="2" type="ORF">EYF80_030038</name>
</gene>
<protein>
    <submittedName>
        <fullName evidence="2">Uncharacterized protein</fullName>
    </submittedName>
</protein>
<dbReference type="AlphaFoldDB" id="A0A4Z2H389"/>
<dbReference type="EMBL" id="SRLO01000349">
    <property type="protein sequence ID" value="TNN59765.1"/>
    <property type="molecule type" value="Genomic_DNA"/>
</dbReference>
<reference evidence="2 3" key="1">
    <citation type="submission" date="2019-03" db="EMBL/GenBank/DDBJ databases">
        <title>First draft genome of Liparis tanakae, snailfish: a comprehensive survey of snailfish specific genes.</title>
        <authorList>
            <person name="Kim W."/>
            <person name="Song I."/>
            <person name="Jeong J.-H."/>
            <person name="Kim D."/>
            <person name="Kim S."/>
            <person name="Ryu S."/>
            <person name="Song J.Y."/>
            <person name="Lee S.K."/>
        </authorList>
    </citation>
    <scope>NUCLEOTIDE SEQUENCE [LARGE SCALE GENOMIC DNA]</scope>
    <source>
        <tissue evidence="2">Muscle</tissue>
    </source>
</reference>
<proteinExistence type="predicted"/>
<evidence type="ECO:0000313" key="2">
    <source>
        <dbReference type="EMBL" id="TNN59765.1"/>
    </source>
</evidence>